<proteinExistence type="predicted"/>
<dbReference type="AlphaFoldDB" id="A0A8E2B0Y2"/>
<gene>
    <name evidence="1" type="ORF">OBBRIDRAFT_803124</name>
</gene>
<keyword evidence="2" id="KW-1185">Reference proteome</keyword>
<accession>A0A8E2B0Y2</accession>
<protein>
    <submittedName>
        <fullName evidence="1">Uncharacterized protein</fullName>
    </submittedName>
</protein>
<reference evidence="1 2" key="1">
    <citation type="submission" date="2016-07" db="EMBL/GenBank/DDBJ databases">
        <title>Draft genome of the white-rot fungus Obba rivulosa 3A-2.</title>
        <authorList>
            <consortium name="DOE Joint Genome Institute"/>
            <person name="Miettinen O."/>
            <person name="Riley R."/>
            <person name="Acob R."/>
            <person name="Barry K."/>
            <person name="Cullen D."/>
            <person name="De Vries R."/>
            <person name="Hainaut M."/>
            <person name="Hatakka A."/>
            <person name="Henrissat B."/>
            <person name="Hilden K."/>
            <person name="Kuo R."/>
            <person name="Labutti K."/>
            <person name="Lipzen A."/>
            <person name="Makela M.R."/>
            <person name="Sandor L."/>
            <person name="Spatafora J.W."/>
            <person name="Grigoriev I.V."/>
            <person name="Hibbett D.S."/>
        </authorList>
    </citation>
    <scope>NUCLEOTIDE SEQUENCE [LARGE SCALE GENOMIC DNA]</scope>
    <source>
        <strain evidence="1 2">3A-2</strain>
    </source>
</reference>
<evidence type="ECO:0000313" key="2">
    <source>
        <dbReference type="Proteomes" id="UP000250043"/>
    </source>
</evidence>
<sequence length="376" mass="41209">MTDFEWCDKSRGTTRLREVGVGGRDGRILGYSNRFGVPRWTTGFQVRQSKYLRPVRVKDDDTKRPRQGLLPTRAPYMSAEHRLGQGKEFARWSAVQAFRGGRRISWRSVHFSRQPLASKGRPGKLFSAEISELDPFVFNRGNMINSTKSILSLSPASVRTKIEVVEESRPALKTASSSRLQLASHVQVITPFQEDTRCPWRGSGVPAPLGVSTSTLLVHDGVPAGIFAYAFLGAQCGSADLGVKRGSGYRYQAPTFYLGARGPESARWPFDVFVGARIAHEGDCAVPLAVSAFGTIAAQRWPKARWSTEEAPSGVTPNKKIGLMDAVAVKFPRGRTFVWHRAAGRCLAMGASARSNLDRSGLSCRSGCPYLSCVVN</sequence>
<dbReference type="Proteomes" id="UP000250043">
    <property type="component" value="Unassembled WGS sequence"/>
</dbReference>
<organism evidence="1 2">
    <name type="scientific">Obba rivulosa</name>
    <dbReference type="NCBI Taxonomy" id="1052685"/>
    <lineage>
        <taxon>Eukaryota</taxon>
        <taxon>Fungi</taxon>
        <taxon>Dikarya</taxon>
        <taxon>Basidiomycota</taxon>
        <taxon>Agaricomycotina</taxon>
        <taxon>Agaricomycetes</taxon>
        <taxon>Polyporales</taxon>
        <taxon>Gelatoporiaceae</taxon>
        <taxon>Obba</taxon>
    </lineage>
</organism>
<dbReference type="EMBL" id="KV722381">
    <property type="protein sequence ID" value="OCH91697.1"/>
    <property type="molecule type" value="Genomic_DNA"/>
</dbReference>
<name>A0A8E2B0Y2_9APHY</name>
<evidence type="ECO:0000313" key="1">
    <source>
        <dbReference type="EMBL" id="OCH91697.1"/>
    </source>
</evidence>